<dbReference type="EMBL" id="CAJOBJ010006386">
    <property type="protein sequence ID" value="CAF4058929.1"/>
    <property type="molecule type" value="Genomic_DNA"/>
</dbReference>
<comment type="caution">
    <text evidence="2">The sequence shown here is derived from an EMBL/GenBank/DDBJ whole genome shotgun (WGS) entry which is preliminary data.</text>
</comment>
<evidence type="ECO:0000313" key="3">
    <source>
        <dbReference type="Proteomes" id="UP000681720"/>
    </source>
</evidence>
<sequence>MPSEISQPTVTRVFKAELPARKSASVARRVVSSIFSREKIRTGTIATPRSQLRIHVQQITNKDQINWYGENTKQPLEMNEIPSVSRHGESSVLFSGRGRVRPTDRDSVVTPTNILYDSDEFKK</sequence>
<evidence type="ECO:0000256" key="1">
    <source>
        <dbReference type="SAM" id="MobiDB-lite"/>
    </source>
</evidence>
<proteinExistence type="predicted"/>
<feature type="region of interest" description="Disordered" evidence="1">
    <location>
        <begin position="82"/>
        <end position="106"/>
    </location>
</feature>
<reference evidence="2" key="1">
    <citation type="submission" date="2021-02" db="EMBL/GenBank/DDBJ databases">
        <authorList>
            <person name="Nowell W R."/>
        </authorList>
    </citation>
    <scope>NUCLEOTIDE SEQUENCE</scope>
</reference>
<protein>
    <submittedName>
        <fullName evidence="2">Uncharacterized protein</fullName>
    </submittedName>
</protein>
<organism evidence="2 3">
    <name type="scientific">Rotaria magnacalcarata</name>
    <dbReference type="NCBI Taxonomy" id="392030"/>
    <lineage>
        <taxon>Eukaryota</taxon>
        <taxon>Metazoa</taxon>
        <taxon>Spiralia</taxon>
        <taxon>Gnathifera</taxon>
        <taxon>Rotifera</taxon>
        <taxon>Eurotatoria</taxon>
        <taxon>Bdelloidea</taxon>
        <taxon>Philodinida</taxon>
        <taxon>Philodinidae</taxon>
        <taxon>Rotaria</taxon>
    </lineage>
</organism>
<accession>A0A8S2PMF6</accession>
<dbReference type="Proteomes" id="UP000681720">
    <property type="component" value="Unassembled WGS sequence"/>
</dbReference>
<dbReference type="AlphaFoldDB" id="A0A8S2PMF6"/>
<evidence type="ECO:0000313" key="2">
    <source>
        <dbReference type="EMBL" id="CAF4058929.1"/>
    </source>
</evidence>
<name>A0A8S2PMF6_9BILA</name>
<gene>
    <name evidence="2" type="ORF">GIL414_LOCUS14854</name>
</gene>